<evidence type="ECO:0000256" key="8">
    <source>
        <dbReference type="ARBA" id="ARBA00023170"/>
    </source>
</evidence>
<evidence type="ECO:0000256" key="2">
    <source>
        <dbReference type="ARBA" id="ARBA00022448"/>
    </source>
</evidence>
<dbReference type="Gene3D" id="2.40.170.20">
    <property type="entry name" value="TonB-dependent receptor, beta-barrel domain"/>
    <property type="match status" value="1"/>
</dbReference>
<evidence type="ECO:0000256" key="12">
    <source>
        <dbReference type="SAM" id="SignalP"/>
    </source>
</evidence>
<comment type="subcellular location">
    <subcellularLocation>
        <location evidence="1 10">Cell outer membrane</location>
        <topology evidence="1 10">Multi-pass membrane protein</topology>
    </subcellularLocation>
</comment>
<keyword evidence="5 12" id="KW-0732">Signal</keyword>
<gene>
    <name evidence="15" type="ORF">GEMMAAP_00860</name>
</gene>
<evidence type="ECO:0000256" key="10">
    <source>
        <dbReference type="PROSITE-ProRule" id="PRU01360"/>
    </source>
</evidence>
<accession>A0A143BGP4</accession>
<dbReference type="AlphaFoldDB" id="A0A143BGP4"/>
<dbReference type="PROSITE" id="PS52016">
    <property type="entry name" value="TONB_DEPENDENT_REC_3"/>
    <property type="match status" value="1"/>
</dbReference>
<evidence type="ECO:0000313" key="16">
    <source>
        <dbReference type="Proteomes" id="UP000076404"/>
    </source>
</evidence>
<dbReference type="PANTHER" id="PTHR30069">
    <property type="entry name" value="TONB-DEPENDENT OUTER MEMBRANE RECEPTOR"/>
    <property type="match status" value="1"/>
</dbReference>
<evidence type="ECO:0008006" key="17">
    <source>
        <dbReference type="Google" id="ProtNLM"/>
    </source>
</evidence>
<keyword evidence="4 10" id="KW-0812">Transmembrane</keyword>
<dbReference type="SUPFAM" id="SSF49464">
    <property type="entry name" value="Carboxypeptidase regulatory domain-like"/>
    <property type="match status" value="1"/>
</dbReference>
<dbReference type="SUPFAM" id="SSF56935">
    <property type="entry name" value="Porins"/>
    <property type="match status" value="1"/>
</dbReference>
<dbReference type="KEGG" id="gph:GEMMAAP_00860"/>
<dbReference type="Pfam" id="PF00593">
    <property type="entry name" value="TonB_dep_Rec_b-barrel"/>
    <property type="match status" value="1"/>
</dbReference>
<name>A0A143BGP4_9BACT</name>
<evidence type="ECO:0000256" key="1">
    <source>
        <dbReference type="ARBA" id="ARBA00004571"/>
    </source>
</evidence>
<reference evidence="15 16" key="1">
    <citation type="journal article" date="2014" name="Proc. Natl. Acad. Sci. U.S.A.">
        <title>Functional type 2 photosynthetic reaction centers found in the rare bacterial phylum Gemmatimonadetes.</title>
        <authorList>
            <person name="Zeng Y."/>
            <person name="Feng F."/>
            <person name="Medova H."/>
            <person name="Dean J."/>
            <person name="Koblizek M."/>
        </authorList>
    </citation>
    <scope>NUCLEOTIDE SEQUENCE [LARGE SCALE GENOMIC DNA]</scope>
    <source>
        <strain evidence="15 16">AP64</strain>
    </source>
</reference>
<feature type="domain" description="TonB-dependent receptor-like beta-barrel" evidence="13">
    <location>
        <begin position="356"/>
        <end position="809"/>
    </location>
</feature>
<evidence type="ECO:0000313" key="15">
    <source>
        <dbReference type="EMBL" id="AMW03785.1"/>
    </source>
</evidence>
<evidence type="ECO:0000256" key="3">
    <source>
        <dbReference type="ARBA" id="ARBA00022452"/>
    </source>
</evidence>
<dbReference type="GO" id="GO:0015344">
    <property type="term" value="F:siderophore uptake transmembrane transporter activity"/>
    <property type="evidence" value="ECO:0007669"/>
    <property type="project" value="TreeGrafter"/>
</dbReference>
<dbReference type="InterPro" id="IPR037066">
    <property type="entry name" value="Plug_dom_sf"/>
</dbReference>
<evidence type="ECO:0000256" key="7">
    <source>
        <dbReference type="ARBA" id="ARBA00023136"/>
    </source>
</evidence>
<dbReference type="Gene3D" id="2.60.40.1120">
    <property type="entry name" value="Carboxypeptidase-like, regulatory domain"/>
    <property type="match status" value="1"/>
</dbReference>
<dbReference type="InterPro" id="IPR000531">
    <property type="entry name" value="Beta-barrel_TonB"/>
</dbReference>
<feature type="domain" description="TonB-dependent receptor plug" evidence="14">
    <location>
        <begin position="126"/>
        <end position="235"/>
    </location>
</feature>
<dbReference type="PANTHER" id="PTHR30069:SF29">
    <property type="entry name" value="HEMOGLOBIN AND HEMOGLOBIN-HAPTOGLOBIN-BINDING PROTEIN 1-RELATED"/>
    <property type="match status" value="1"/>
</dbReference>
<protein>
    <recommendedName>
        <fullName evidence="17">TonB-dependent receptor</fullName>
    </recommendedName>
</protein>
<dbReference type="InterPro" id="IPR008969">
    <property type="entry name" value="CarboxyPept-like_regulatory"/>
</dbReference>
<dbReference type="Gene3D" id="2.170.130.10">
    <property type="entry name" value="TonB-dependent receptor, plug domain"/>
    <property type="match status" value="1"/>
</dbReference>
<organism evidence="15 16">
    <name type="scientific">Gemmatimonas phototrophica</name>
    <dbReference type="NCBI Taxonomy" id="1379270"/>
    <lineage>
        <taxon>Bacteria</taxon>
        <taxon>Pseudomonadati</taxon>
        <taxon>Gemmatimonadota</taxon>
        <taxon>Gemmatimonadia</taxon>
        <taxon>Gemmatimonadales</taxon>
        <taxon>Gemmatimonadaceae</taxon>
        <taxon>Gemmatimonas</taxon>
    </lineage>
</organism>
<evidence type="ECO:0000259" key="14">
    <source>
        <dbReference type="Pfam" id="PF07715"/>
    </source>
</evidence>
<evidence type="ECO:0000256" key="5">
    <source>
        <dbReference type="ARBA" id="ARBA00022729"/>
    </source>
</evidence>
<keyword evidence="7 10" id="KW-0472">Membrane</keyword>
<comment type="similarity">
    <text evidence="10 11">Belongs to the TonB-dependent receptor family.</text>
</comment>
<evidence type="ECO:0000256" key="9">
    <source>
        <dbReference type="ARBA" id="ARBA00023237"/>
    </source>
</evidence>
<dbReference type="GO" id="GO:0044718">
    <property type="term" value="P:siderophore transmembrane transport"/>
    <property type="evidence" value="ECO:0007669"/>
    <property type="project" value="TreeGrafter"/>
</dbReference>
<feature type="chain" id="PRO_5007506818" description="TonB-dependent receptor" evidence="12">
    <location>
        <begin position="23"/>
        <end position="835"/>
    </location>
</feature>
<evidence type="ECO:0000256" key="11">
    <source>
        <dbReference type="RuleBase" id="RU003357"/>
    </source>
</evidence>
<evidence type="ECO:0000256" key="6">
    <source>
        <dbReference type="ARBA" id="ARBA00023077"/>
    </source>
</evidence>
<dbReference type="GO" id="GO:0009279">
    <property type="term" value="C:cell outer membrane"/>
    <property type="evidence" value="ECO:0007669"/>
    <property type="project" value="UniProtKB-SubCell"/>
</dbReference>
<keyword evidence="2 10" id="KW-0813">Transport</keyword>
<evidence type="ECO:0000256" key="4">
    <source>
        <dbReference type="ARBA" id="ARBA00022692"/>
    </source>
</evidence>
<dbReference type="eggNOG" id="COG4771">
    <property type="taxonomic scope" value="Bacteria"/>
</dbReference>
<keyword evidence="6 11" id="KW-0798">TonB box</keyword>
<proteinExistence type="inferred from homology"/>
<evidence type="ECO:0000259" key="13">
    <source>
        <dbReference type="Pfam" id="PF00593"/>
    </source>
</evidence>
<reference evidence="15 16" key="2">
    <citation type="journal article" date="2016" name="Environ. Microbiol. Rep.">
        <title>Metagenomic evidence for the presence of phototrophic Gemmatimonadetes bacteria in diverse environments.</title>
        <authorList>
            <person name="Zeng Y."/>
            <person name="Baumbach J."/>
            <person name="Barbosa E.G."/>
            <person name="Azevedo V."/>
            <person name="Zhang C."/>
            <person name="Koblizek M."/>
        </authorList>
    </citation>
    <scope>NUCLEOTIDE SEQUENCE [LARGE SCALE GENOMIC DNA]</scope>
    <source>
        <strain evidence="15 16">AP64</strain>
    </source>
</reference>
<dbReference type="InterPro" id="IPR039426">
    <property type="entry name" value="TonB-dep_rcpt-like"/>
</dbReference>
<dbReference type="InterPro" id="IPR036942">
    <property type="entry name" value="Beta-barrel_TonB_sf"/>
</dbReference>
<keyword evidence="9 10" id="KW-0998">Cell outer membrane</keyword>
<dbReference type="Proteomes" id="UP000076404">
    <property type="component" value="Chromosome"/>
</dbReference>
<dbReference type="EMBL" id="CP011454">
    <property type="protein sequence ID" value="AMW03785.1"/>
    <property type="molecule type" value="Genomic_DNA"/>
</dbReference>
<keyword evidence="16" id="KW-1185">Reference proteome</keyword>
<keyword evidence="8" id="KW-0675">Receptor</keyword>
<dbReference type="InterPro" id="IPR012910">
    <property type="entry name" value="Plug_dom"/>
</dbReference>
<dbReference type="Pfam" id="PF07715">
    <property type="entry name" value="Plug"/>
    <property type="match status" value="1"/>
</dbReference>
<feature type="signal peptide" evidence="12">
    <location>
        <begin position="1"/>
        <end position="22"/>
    </location>
</feature>
<keyword evidence="3 10" id="KW-1134">Transmembrane beta strand</keyword>
<dbReference type="Pfam" id="PF13620">
    <property type="entry name" value="CarboxypepD_reg"/>
    <property type="match status" value="1"/>
</dbReference>
<sequence length="835" mass="88009">MPSLLLACALTVALLPASPLGAQSSGVIRGRVIATADSTPLAGIHVRVAGSAVGVLTDRLGQYRLVIPGGSVPLMFFGMGYQAWQTTVTVPARDSLTVNAALSTVSVVLPSTLVVTTASRSPERIVDAPAAVAVADAIRLADASVTGQLPQVLASMPGVFAPQNGINDFNVGARGFNSFLTRRVLVLQDGRDLAIPTLSAQEWSAMSLPLEALGRAEFVRGPGSALYGANAFSGVLNIISPAPRDARGSMLAVGGGELGTLRADVQHASASDNGRWGWRLNAGYNQSDSWDASRTQPGALAREYAAAIDTSRYTIAAPLPGFEVRPLIGQTKSGAPGLPGVTTGTPDPMSSAYGSARLDYYRENGAVLTAEAGTAEIRNQVFMTGAGRSQIASALRPWGRVALDAQGYNLMAYYSGRRSGDQWSLASGLPQLDDDDIWHVEGQLNRPFAGTRGSWVAGASLRSVSIDSKGTFLSAADDDRRDSYAALFGQLRYKLAPTWELLGAARYDGSNLYTAQWSPKAALVWSPTTSQRVRLTWNQAFQTPNPVERFLEQPAGAPLDLNALEQGLRLSPLGPALGGVPNGTLFTNSAAVPVLAIGNRNLAVEKVRSAELGYKGPLGGKGFVTVDAYYSTLTNFVTNLMAGANPLYAPWTAPSAVPEAARSALQSAALGVLGPGLTRLPNGGSAYVLSLGNAGRATEWGGELSVGYPLSSRLTLEANAAYFRASVQRNTFVVGDTLLANTPTHMGNVTLTYRAPGGTDASVTTRLVESYAWRSGFYNGRVPARQVIDVVAGHQLSPRVRLQLVATNLLDQRRYEAFGASVIGRRVLGRATYTW</sequence>
<dbReference type="STRING" id="1379270.GEMMAAP_00860"/>